<feature type="binding site" description="axial binding residue" evidence="19">
    <location>
        <position position="200"/>
    </location>
    <ligand>
        <name>heme b</name>
        <dbReference type="ChEBI" id="CHEBI:60344"/>
        <label>b566</label>
    </ligand>
    <ligandPart>
        <name>Fe</name>
        <dbReference type="ChEBI" id="CHEBI:18248"/>
    </ligandPart>
</feature>
<dbReference type="GO" id="GO:0045275">
    <property type="term" value="C:respiratory chain complex III"/>
    <property type="evidence" value="ECO:0007669"/>
    <property type="project" value="InterPro"/>
</dbReference>
<evidence type="ECO:0000259" key="22">
    <source>
        <dbReference type="PROSITE" id="PS51003"/>
    </source>
</evidence>
<feature type="transmembrane region" description="Helical" evidence="20">
    <location>
        <begin position="81"/>
        <end position="103"/>
    </location>
</feature>
<proteinExistence type="inferred from homology"/>
<dbReference type="InterPro" id="IPR036150">
    <property type="entry name" value="Cyt_b/b6_C_sf"/>
</dbReference>
<reference evidence="23" key="2">
    <citation type="submission" date="2017-02" db="EMBL/GenBank/DDBJ databases">
        <authorList>
            <person name="Wu L.-W."/>
        </authorList>
    </citation>
    <scope>NUCLEOTIDE SEQUENCE</scope>
</reference>
<dbReference type="InterPro" id="IPR030689">
    <property type="entry name" value="Cytochrome_b"/>
</dbReference>
<keyword evidence="7 20" id="KW-0679">Respiratory chain</keyword>
<name>A0A3G1KDG5_9NEOP</name>
<evidence type="ECO:0000256" key="12">
    <source>
        <dbReference type="ARBA" id="ARBA00022989"/>
    </source>
</evidence>
<dbReference type="CDD" id="cd00284">
    <property type="entry name" value="Cytochrome_b_N"/>
    <property type="match status" value="1"/>
</dbReference>
<dbReference type="GO" id="GO:0046872">
    <property type="term" value="F:metal ion binding"/>
    <property type="evidence" value="ECO:0007669"/>
    <property type="project" value="UniProtKB-UniRule"/>
</dbReference>
<feature type="transmembrane region" description="Helical" evidence="20">
    <location>
        <begin position="40"/>
        <end position="61"/>
    </location>
</feature>
<keyword evidence="9 19" id="KW-0479">Metal-binding</keyword>
<evidence type="ECO:0000256" key="8">
    <source>
        <dbReference type="ARBA" id="ARBA00022692"/>
    </source>
</evidence>
<dbReference type="GO" id="GO:0005743">
    <property type="term" value="C:mitochondrial inner membrane"/>
    <property type="evidence" value="ECO:0007669"/>
    <property type="project" value="UniProtKB-SubCell"/>
</dbReference>
<dbReference type="PROSITE" id="PS51003">
    <property type="entry name" value="CYTB_CTER"/>
    <property type="match status" value="1"/>
</dbReference>
<evidence type="ECO:0000256" key="5">
    <source>
        <dbReference type="ARBA" id="ARBA00022448"/>
    </source>
</evidence>
<feature type="binding site" description="axial binding residue" evidence="19">
    <location>
        <position position="186"/>
    </location>
    <ligand>
        <name>heme b</name>
        <dbReference type="ChEBI" id="CHEBI:60344"/>
        <label>b562</label>
    </ligand>
    <ligandPart>
        <name>Fe</name>
        <dbReference type="ChEBI" id="CHEBI:18248"/>
    </ligandPart>
</feature>
<feature type="binding site" description="axial binding residue" evidence="19">
    <location>
        <position position="87"/>
    </location>
    <ligand>
        <name>heme b</name>
        <dbReference type="ChEBI" id="CHEBI:60344"/>
        <label>b562</label>
    </ligand>
    <ligandPart>
        <name>Fe</name>
        <dbReference type="ChEBI" id="CHEBI:18248"/>
    </ligandPart>
</feature>
<reference evidence="23" key="1">
    <citation type="journal article" date="2017" name="Mitochondrial DNA A DNA Mapp Seq Anal">
        <title>Higher DNA insert fragment sizes improve mitogenomic assemblies from metagenomic pyrosequencing datasets: an example using Limenitidinae butterflies (Lepidoptera, Nymphalidae).</title>
        <authorList>
            <person name="Chen Y.C."/>
            <person name="Wang C.T."/>
            <person name="Lees D.C."/>
            <person name="Wu L.W."/>
        </authorList>
    </citation>
    <scope>NUCLEOTIDE SEQUENCE</scope>
</reference>
<feature type="transmembrane region" description="Helical" evidence="20">
    <location>
        <begin position="291"/>
        <end position="312"/>
    </location>
</feature>
<dbReference type="Pfam" id="PF00032">
    <property type="entry name" value="Cytochrom_B_C"/>
    <property type="match status" value="1"/>
</dbReference>
<evidence type="ECO:0000313" key="23">
    <source>
        <dbReference type="EMBL" id="ATP01319.1"/>
    </source>
</evidence>
<keyword evidence="13 19" id="KW-0408">Iron</keyword>
<feature type="binding site" evidence="18">
    <location>
        <position position="205"/>
    </location>
    <ligand>
        <name>a ubiquinone</name>
        <dbReference type="ChEBI" id="CHEBI:16389"/>
    </ligand>
</feature>
<evidence type="ECO:0000256" key="11">
    <source>
        <dbReference type="ARBA" id="ARBA00022982"/>
    </source>
</evidence>
<evidence type="ECO:0000256" key="17">
    <source>
        <dbReference type="ARBA" id="ARBA00061233"/>
    </source>
</evidence>
<dbReference type="InterPro" id="IPR048259">
    <property type="entry name" value="Cytochrome_b_N_euk/bac"/>
</dbReference>
<evidence type="ECO:0000256" key="9">
    <source>
        <dbReference type="ARBA" id="ARBA00022723"/>
    </source>
</evidence>
<dbReference type="GO" id="GO:0016491">
    <property type="term" value="F:oxidoreductase activity"/>
    <property type="evidence" value="ECO:0007669"/>
    <property type="project" value="UniProtKB-UniRule"/>
</dbReference>
<keyword evidence="11 20" id="KW-0249">Electron transport</keyword>
<dbReference type="FunFam" id="1.20.810.10:FF:000002">
    <property type="entry name" value="Cytochrome b"/>
    <property type="match status" value="1"/>
</dbReference>
<dbReference type="PROSITE" id="PS51002">
    <property type="entry name" value="CYTB_NTER"/>
    <property type="match status" value="1"/>
</dbReference>
<keyword evidence="5 20" id="KW-0813">Transport</keyword>
<feature type="transmembrane region" description="Helical" evidence="20">
    <location>
        <begin position="324"/>
        <end position="343"/>
    </location>
</feature>
<evidence type="ECO:0000256" key="2">
    <source>
        <dbReference type="ARBA" id="ARBA00004448"/>
    </source>
</evidence>
<keyword evidence="10" id="KW-0999">Mitochondrion inner membrane</keyword>
<dbReference type="PIRSF" id="PIRSF038885">
    <property type="entry name" value="COB"/>
    <property type="match status" value="1"/>
</dbReference>
<dbReference type="GO" id="GO:0006122">
    <property type="term" value="P:mitochondrial electron transport, ubiquinol to cytochrome c"/>
    <property type="evidence" value="ECO:0007669"/>
    <property type="project" value="TreeGrafter"/>
</dbReference>
<dbReference type="PANTHER" id="PTHR19271:SF16">
    <property type="entry name" value="CYTOCHROME B"/>
    <property type="match status" value="1"/>
</dbReference>
<dbReference type="AlphaFoldDB" id="A0A3G1KDG5"/>
<comment type="cofactor">
    <cofactor evidence="20">
        <name>heme b</name>
        <dbReference type="ChEBI" id="CHEBI:60344"/>
    </cofactor>
    <text evidence="20">Binds 2 heme groups non-covalently.</text>
</comment>
<dbReference type="InterPro" id="IPR005797">
    <property type="entry name" value="Cyt_b/b6_N"/>
</dbReference>
<evidence type="ECO:0000256" key="13">
    <source>
        <dbReference type="ARBA" id="ARBA00023004"/>
    </source>
</evidence>
<dbReference type="Pfam" id="PF00033">
    <property type="entry name" value="Cytochrome_B"/>
    <property type="match status" value="1"/>
</dbReference>
<keyword evidence="16 20" id="KW-0472">Membrane</keyword>
<keyword evidence="12 20" id="KW-1133">Transmembrane helix</keyword>
<evidence type="ECO:0000256" key="18">
    <source>
        <dbReference type="PIRSR" id="PIRSR038885-1"/>
    </source>
</evidence>
<dbReference type="Gene3D" id="1.20.810.10">
    <property type="entry name" value="Cytochrome Bc1 Complex, Chain C"/>
    <property type="match status" value="1"/>
</dbReference>
<comment type="subunit">
    <text evidence="3">The main subunits of complex b-c1 are: cytochrome b, cytochrome c1 and the Rieske protein.</text>
</comment>
<dbReference type="GO" id="GO:0008121">
    <property type="term" value="F:quinol-cytochrome-c reductase activity"/>
    <property type="evidence" value="ECO:0007669"/>
    <property type="project" value="InterPro"/>
</dbReference>
<evidence type="ECO:0000256" key="7">
    <source>
        <dbReference type="ARBA" id="ARBA00022660"/>
    </source>
</evidence>
<feature type="transmembrane region" description="Helical" evidence="20">
    <location>
        <begin position="182"/>
        <end position="203"/>
    </location>
</feature>
<comment type="similarity">
    <text evidence="17 20">Belongs to the cytochrome b family.</text>
</comment>
<evidence type="ECO:0000256" key="20">
    <source>
        <dbReference type="RuleBase" id="RU362117"/>
    </source>
</evidence>
<feature type="transmembrane region" description="Helical" evidence="20">
    <location>
        <begin position="115"/>
        <end position="137"/>
    </location>
</feature>
<dbReference type="EMBL" id="KY593936">
    <property type="protein sequence ID" value="ATP01319.1"/>
    <property type="molecule type" value="Genomic_DNA"/>
</dbReference>
<protein>
    <recommendedName>
        <fullName evidence="4 20">Cytochrome b</fullName>
    </recommendedName>
</protein>
<evidence type="ECO:0000259" key="21">
    <source>
        <dbReference type="PROSITE" id="PS51002"/>
    </source>
</evidence>
<keyword evidence="14" id="KW-0830">Ubiquinone</keyword>
<comment type="function">
    <text evidence="1 20">Component of the ubiquinol-cytochrome c reductase complex (complex III or cytochrome b-c1 complex) that is part of the mitochondrial respiratory chain. The b-c1 complex mediates electron transfer from ubiquinol to cytochrome c. Contributes to the generation of a proton gradient across the mitochondrial membrane that is then used for ATP synthesis.</text>
</comment>
<feature type="domain" description="Cytochrome b/b6 C-terminal region profile" evidence="22">
    <location>
        <begin position="214"/>
        <end position="382"/>
    </location>
</feature>
<evidence type="ECO:0000256" key="1">
    <source>
        <dbReference type="ARBA" id="ARBA00002566"/>
    </source>
</evidence>
<comment type="subcellular location">
    <subcellularLocation>
        <location evidence="2">Mitochondrion inner membrane</location>
        <topology evidence="2">Multi-pass membrane protein</topology>
    </subcellularLocation>
</comment>
<keyword evidence="15 20" id="KW-0496">Mitochondrion</keyword>
<dbReference type="InterPro" id="IPR048260">
    <property type="entry name" value="Cytochrome_b_C_euk/bac"/>
</dbReference>
<feature type="transmembrane region" description="Helical" evidence="20">
    <location>
        <begin position="143"/>
        <end position="170"/>
    </location>
</feature>
<evidence type="ECO:0000256" key="4">
    <source>
        <dbReference type="ARBA" id="ARBA00013531"/>
    </source>
</evidence>
<feature type="domain" description="Cytochrome b/b6 N-terminal region profile" evidence="21">
    <location>
        <begin position="4"/>
        <end position="213"/>
    </location>
</feature>
<evidence type="ECO:0000256" key="6">
    <source>
        <dbReference type="ARBA" id="ARBA00022617"/>
    </source>
</evidence>
<feature type="transmembrane region" description="Helical" evidence="20">
    <location>
        <begin position="233"/>
        <end position="254"/>
    </location>
</feature>
<evidence type="ECO:0000256" key="3">
    <source>
        <dbReference type="ARBA" id="ARBA00011649"/>
    </source>
</evidence>
<evidence type="ECO:0000256" key="16">
    <source>
        <dbReference type="ARBA" id="ARBA00023136"/>
    </source>
</evidence>
<comment type="cofactor">
    <cofactor evidence="19">
        <name>heme</name>
        <dbReference type="ChEBI" id="CHEBI:30413"/>
    </cofactor>
    <text evidence="19">Binds 2 heme groups non-covalently.</text>
</comment>
<dbReference type="InterPro" id="IPR016174">
    <property type="entry name" value="Di-haem_cyt_TM"/>
</dbReference>
<feature type="transmembrane region" description="Helical" evidence="20">
    <location>
        <begin position="349"/>
        <end position="368"/>
    </location>
</feature>
<organism evidence="23">
    <name type="scientific">Phaedyma columella</name>
    <dbReference type="NCBI Taxonomy" id="396721"/>
    <lineage>
        <taxon>Eukaryota</taxon>
        <taxon>Metazoa</taxon>
        <taxon>Ecdysozoa</taxon>
        <taxon>Arthropoda</taxon>
        <taxon>Hexapoda</taxon>
        <taxon>Insecta</taxon>
        <taxon>Pterygota</taxon>
        <taxon>Neoptera</taxon>
        <taxon>Endopterygota</taxon>
        <taxon>Lepidoptera</taxon>
        <taxon>Glossata</taxon>
        <taxon>Ditrysia</taxon>
        <taxon>Papilionoidea</taxon>
        <taxon>Nymphalidae</taxon>
        <taxon>Limenitidinae</taxon>
        <taxon>Neptini</taxon>
        <taxon>Phaedyma</taxon>
    </lineage>
</organism>
<gene>
    <name evidence="23" type="primary">cob</name>
</gene>
<dbReference type="SUPFAM" id="SSF81342">
    <property type="entry name" value="Transmembrane di-heme cytochromes"/>
    <property type="match status" value="1"/>
</dbReference>
<sequence length="382" mass="44125">MMNLFNPIRKSHPVIKIINGSLIDLPSPSNISSWWNFGSLLALCLMTQIITGLFLTMYYTANIELAFYSVNYICRNVNYGWLIRTLHANGASFFFICIYFHIGRGIYYESFNLKFTWMIGVIILFLLMATAFMGYVLPWGQMSFWGATVITNLLSAIPYLGTMLVNWIWGGFAVDNATLTRFYTFHFLFPFIILMLTMIHLLFLHQTGSNNPLGINSNLDKIPFHPFFTFKDLIGFIILIMLLTFLSLINPYLLGDPDNFIPANPLVTPIHIQPEWYFLFAYAILRSIPNKLGGVIALVMSILILIILPFTFNKKIQGIQFYPLNQILFWTMITTIILLTWIGTRSVEAPYIITGQLLTLIYFSYFIFNPILNKFWDKLIFN</sequence>
<feature type="binding site" description="axial binding residue" evidence="19">
    <location>
        <position position="101"/>
    </location>
    <ligand>
        <name>heme b</name>
        <dbReference type="ChEBI" id="CHEBI:60344"/>
        <label>b566</label>
    </ligand>
    <ligandPart>
        <name>Fe</name>
        <dbReference type="ChEBI" id="CHEBI:18248"/>
    </ligandPart>
</feature>
<dbReference type="CDD" id="cd00290">
    <property type="entry name" value="cytochrome_b_C"/>
    <property type="match status" value="1"/>
</dbReference>
<evidence type="ECO:0000256" key="14">
    <source>
        <dbReference type="ARBA" id="ARBA00023075"/>
    </source>
</evidence>
<evidence type="ECO:0000256" key="10">
    <source>
        <dbReference type="ARBA" id="ARBA00022792"/>
    </source>
</evidence>
<keyword evidence="8 20" id="KW-0812">Transmembrane</keyword>
<keyword evidence="6 19" id="KW-0349">Heme</keyword>
<evidence type="ECO:0000256" key="19">
    <source>
        <dbReference type="PIRSR" id="PIRSR038885-2"/>
    </source>
</evidence>
<geneLocation type="mitochondrion" evidence="23"/>
<dbReference type="SUPFAM" id="SSF81648">
    <property type="entry name" value="a domain/subunit of cytochrome bc1 complex (Ubiquinol-cytochrome c reductase)"/>
    <property type="match status" value="1"/>
</dbReference>
<dbReference type="InterPro" id="IPR027387">
    <property type="entry name" value="Cytb/b6-like_sf"/>
</dbReference>
<dbReference type="InterPro" id="IPR005798">
    <property type="entry name" value="Cyt_b/b6_C"/>
</dbReference>
<accession>A0A3G1KDG5</accession>
<evidence type="ECO:0000256" key="15">
    <source>
        <dbReference type="ARBA" id="ARBA00023128"/>
    </source>
</evidence>
<dbReference type="PANTHER" id="PTHR19271">
    <property type="entry name" value="CYTOCHROME B"/>
    <property type="match status" value="1"/>
</dbReference>